<name>A0A388JYS2_CHABU</name>
<feature type="domain" description="SMP" evidence="4">
    <location>
        <begin position="24"/>
        <end position="68"/>
    </location>
</feature>
<evidence type="ECO:0000256" key="2">
    <source>
        <dbReference type="ARBA" id="ARBA00022737"/>
    </source>
</evidence>
<evidence type="ECO:0000313" key="6">
    <source>
        <dbReference type="Proteomes" id="UP000265515"/>
    </source>
</evidence>
<comment type="caution">
    <text evidence="5">The sequence shown here is derived from an EMBL/GenBank/DDBJ whole genome shotgun (WGS) entry which is preliminary data.</text>
</comment>
<evidence type="ECO:0000256" key="1">
    <source>
        <dbReference type="ARBA" id="ARBA00010733"/>
    </source>
</evidence>
<protein>
    <recommendedName>
        <fullName evidence="4">SMP domain-containing protein</fullName>
    </recommendedName>
</protein>
<accession>A0A388JYS2</accession>
<dbReference type="InterPro" id="IPR042971">
    <property type="entry name" value="LEA_SMP"/>
</dbReference>
<keyword evidence="6" id="KW-1185">Reference proteome</keyword>
<reference evidence="5 6" key="1">
    <citation type="journal article" date="2018" name="Cell">
        <title>The Chara Genome: Secondary Complexity and Implications for Plant Terrestrialization.</title>
        <authorList>
            <person name="Nishiyama T."/>
            <person name="Sakayama H."/>
            <person name="Vries J.D."/>
            <person name="Buschmann H."/>
            <person name="Saint-Marcoux D."/>
            <person name="Ullrich K.K."/>
            <person name="Haas F.B."/>
            <person name="Vanderstraeten L."/>
            <person name="Becker D."/>
            <person name="Lang D."/>
            <person name="Vosolsobe S."/>
            <person name="Rombauts S."/>
            <person name="Wilhelmsson P.K.I."/>
            <person name="Janitza P."/>
            <person name="Kern R."/>
            <person name="Heyl A."/>
            <person name="Rumpler F."/>
            <person name="Villalobos L.I.A.C."/>
            <person name="Clay J.M."/>
            <person name="Skokan R."/>
            <person name="Toyoda A."/>
            <person name="Suzuki Y."/>
            <person name="Kagoshima H."/>
            <person name="Schijlen E."/>
            <person name="Tajeshwar N."/>
            <person name="Catarino B."/>
            <person name="Hetherington A.J."/>
            <person name="Saltykova A."/>
            <person name="Bonnot C."/>
            <person name="Breuninger H."/>
            <person name="Symeonidi A."/>
            <person name="Radhakrishnan G.V."/>
            <person name="Van Nieuwerburgh F."/>
            <person name="Deforce D."/>
            <person name="Chang C."/>
            <person name="Karol K.G."/>
            <person name="Hedrich R."/>
            <person name="Ulvskov P."/>
            <person name="Glockner G."/>
            <person name="Delwiche C.F."/>
            <person name="Petrasek J."/>
            <person name="Van de Peer Y."/>
            <person name="Friml J."/>
            <person name="Beilby M."/>
            <person name="Dolan L."/>
            <person name="Kohara Y."/>
            <person name="Sugano S."/>
            <person name="Fujiyama A."/>
            <person name="Delaux P.-M."/>
            <person name="Quint M."/>
            <person name="TheiBen G."/>
            <person name="Hagemann M."/>
            <person name="Harholt J."/>
            <person name="Dunand C."/>
            <person name="Zachgo S."/>
            <person name="Langdale J."/>
            <person name="Maumus F."/>
            <person name="Straeten D.V.D."/>
            <person name="Gould S.B."/>
            <person name="Rensing S.A."/>
        </authorList>
    </citation>
    <scope>NUCLEOTIDE SEQUENCE [LARGE SCALE GENOMIC DNA]</scope>
    <source>
        <strain evidence="5 6">S276</strain>
    </source>
</reference>
<organism evidence="5 6">
    <name type="scientific">Chara braunii</name>
    <name type="common">Braun's stonewort</name>
    <dbReference type="NCBI Taxonomy" id="69332"/>
    <lineage>
        <taxon>Eukaryota</taxon>
        <taxon>Viridiplantae</taxon>
        <taxon>Streptophyta</taxon>
        <taxon>Charophyceae</taxon>
        <taxon>Charales</taxon>
        <taxon>Characeae</taxon>
        <taxon>Chara</taxon>
    </lineage>
</organism>
<dbReference type="InterPro" id="IPR007011">
    <property type="entry name" value="LEA_SMP_dom"/>
</dbReference>
<dbReference type="Gramene" id="GBG62938">
    <property type="protein sequence ID" value="GBG62938"/>
    <property type="gene ID" value="CBR_g34309"/>
</dbReference>
<sequence length="201" mass="21572">MAQEKMSRPEEIAQSIGKQEGERQDIAGKPITKEDASHIQAEAMKAGEEVKPGSLAARAQSAASVNVREGRIPPGPGLGDVKPFDEEPYKSDLQQHGMEIGGKPGEKRDVAGKPITPEDASRIQQAETRLGHDTSKGSLSARAASAAAANVREGIVKPTPGGGTAGATPRDRRSTLEQRAPQSREELRQEIRRDRRQEQGQ</sequence>
<comment type="similarity">
    <text evidence="1">Belongs to the LEA type SMP family.</text>
</comment>
<feature type="domain" description="SMP" evidence="4">
    <location>
        <begin position="108"/>
        <end position="152"/>
    </location>
</feature>
<gene>
    <name evidence="5" type="ORF">CBR_g34309</name>
</gene>
<proteinExistence type="inferred from homology"/>
<dbReference type="Proteomes" id="UP000265515">
    <property type="component" value="Unassembled WGS sequence"/>
</dbReference>
<dbReference type="Pfam" id="PF04927">
    <property type="entry name" value="SMP"/>
    <property type="match status" value="2"/>
</dbReference>
<feature type="compositionally biased region" description="Basic and acidic residues" evidence="3">
    <location>
        <begin position="1"/>
        <end position="11"/>
    </location>
</feature>
<dbReference type="AlphaFoldDB" id="A0A388JYS2"/>
<feature type="compositionally biased region" description="Low complexity" evidence="3">
    <location>
        <begin position="138"/>
        <end position="149"/>
    </location>
</feature>
<dbReference type="PANTHER" id="PTHR31174">
    <property type="entry name" value="SEED MATURATION FAMILY PROTEIN"/>
    <property type="match status" value="1"/>
</dbReference>
<evidence type="ECO:0000256" key="3">
    <source>
        <dbReference type="SAM" id="MobiDB-lite"/>
    </source>
</evidence>
<dbReference type="OrthoDB" id="2020873at2759"/>
<evidence type="ECO:0000313" key="5">
    <source>
        <dbReference type="EMBL" id="GBG62938.1"/>
    </source>
</evidence>
<keyword evidence="2" id="KW-0677">Repeat</keyword>
<dbReference type="PANTHER" id="PTHR31174:SF7">
    <property type="entry name" value="LATE EMBRYOGENESIS ABUNDANT PROTEIN 31-RELATED"/>
    <property type="match status" value="1"/>
</dbReference>
<feature type="compositionally biased region" description="Basic and acidic residues" evidence="3">
    <location>
        <begin position="19"/>
        <end position="37"/>
    </location>
</feature>
<feature type="region of interest" description="Disordered" evidence="3">
    <location>
        <begin position="1"/>
        <end position="201"/>
    </location>
</feature>
<dbReference type="EMBL" id="BFEA01000033">
    <property type="protein sequence ID" value="GBG62938.1"/>
    <property type="molecule type" value="Genomic_DNA"/>
</dbReference>
<evidence type="ECO:0000259" key="4">
    <source>
        <dbReference type="Pfam" id="PF04927"/>
    </source>
</evidence>
<feature type="compositionally biased region" description="Basic and acidic residues" evidence="3">
    <location>
        <begin position="169"/>
        <end position="201"/>
    </location>
</feature>